<comment type="caution">
    <text evidence="2">The sequence shown here is derived from an EMBL/GenBank/DDBJ whole genome shotgun (WGS) entry which is preliminary data.</text>
</comment>
<dbReference type="EMBL" id="PGFZ01000001">
    <property type="protein sequence ID" value="POZ53293.1"/>
    <property type="molecule type" value="Genomic_DNA"/>
</dbReference>
<accession>A0A2S5CR59</accession>
<feature type="transmembrane region" description="Helical" evidence="1">
    <location>
        <begin position="6"/>
        <end position="26"/>
    </location>
</feature>
<keyword evidence="1" id="KW-1133">Transmembrane helix</keyword>
<keyword evidence="1" id="KW-0812">Transmembrane</keyword>
<evidence type="ECO:0000313" key="3">
    <source>
        <dbReference type="Proteomes" id="UP000237423"/>
    </source>
</evidence>
<organism evidence="2 3">
    <name type="scientific">Methylovulum psychrotolerans</name>
    <dbReference type="NCBI Taxonomy" id="1704499"/>
    <lineage>
        <taxon>Bacteria</taxon>
        <taxon>Pseudomonadati</taxon>
        <taxon>Pseudomonadota</taxon>
        <taxon>Gammaproteobacteria</taxon>
        <taxon>Methylococcales</taxon>
        <taxon>Methylococcaceae</taxon>
        <taxon>Methylovulum</taxon>
    </lineage>
</organism>
<keyword evidence="1" id="KW-0472">Membrane</keyword>
<evidence type="ECO:0000313" key="2">
    <source>
        <dbReference type="EMBL" id="POZ53293.1"/>
    </source>
</evidence>
<protein>
    <submittedName>
        <fullName evidence="2">Uncharacterized protein</fullName>
    </submittedName>
</protein>
<dbReference type="RefSeq" id="WP_103973060.1">
    <property type="nucleotide sequence ID" value="NZ_PGFZ01000001.1"/>
</dbReference>
<proteinExistence type="predicted"/>
<dbReference type="Proteomes" id="UP000237423">
    <property type="component" value="Unassembled WGS sequence"/>
</dbReference>
<name>A0A2S5CR59_9GAMM</name>
<evidence type="ECO:0000256" key="1">
    <source>
        <dbReference type="SAM" id="Phobius"/>
    </source>
</evidence>
<sequence length="85" mass="9530">MTNQNIIYITGIIALALVVIIAIWRTRLVDFTLNKKGTRLKANKDSEKDTVSVTKITQSAVEIENRKGQDVRVEDVSDTSNVKIK</sequence>
<gene>
    <name evidence="2" type="ORF">AADEFJLK_00312</name>
</gene>
<dbReference type="AlphaFoldDB" id="A0A2S5CR59"/>
<reference evidence="2 3" key="1">
    <citation type="submission" date="2017-11" db="EMBL/GenBank/DDBJ databases">
        <title>Draft Genome Sequence of Methylobacter psychrotolerans Sph1T, an Obligate Methanotroph from Low-Temperature Environments.</title>
        <authorList>
            <person name="Oshkin I.Y."/>
            <person name="Miroshnikov K."/>
            <person name="Belova S.E."/>
            <person name="Korzhenkov A."/>
            <person name="Toshchakov S.V."/>
            <person name="Dedysh S.N."/>
        </authorList>
    </citation>
    <scope>NUCLEOTIDE SEQUENCE [LARGE SCALE GENOMIC DNA]</scope>
    <source>
        <strain evidence="2 3">Sph1</strain>
    </source>
</reference>